<keyword evidence="1" id="KW-1003">Cell membrane</keyword>
<dbReference type="InterPro" id="IPR010899">
    <property type="entry name" value="UPF0344"/>
</dbReference>
<sequence>MLYMNMHLISWIGLMITTILAFTFKDKLSMIFMMITRVLYIPILISGFMLALYRVPRDPVLGSLKVILGLAVIALLEIGFARKNHHNLASNIIWSLVIVFALTSLVGLYLADWYFF</sequence>
<feature type="transmembrane region" description="Helical" evidence="5">
    <location>
        <begin position="6"/>
        <end position="24"/>
    </location>
</feature>
<accession>A0A224VD33</accession>
<organism evidence="6 8">
    <name type="scientific">Lentilactobacillus parakefiri</name>
    <dbReference type="NCBI Taxonomy" id="152332"/>
    <lineage>
        <taxon>Bacteria</taxon>
        <taxon>Bacillati</taxon>
        <taxon>Bacillota</taxon>
        <taxon>Bacilli</taxon>
        <taxon>Lactobacillales</taxon>
        <taxon>Lactobacillaceae</taxon>
        <taxon>Lentilactobacillus</taxon>
    </lineage>
</organism>
<keyword evidence="2 5" id="KW-0812">Transmembrane</keyword>
<evidence type="ECO:0000313" key="9">
    <source>
        <dbReference type="Proteomes" id="UP000294668"/>
    </source>
</evidence>
<dbReference type="AlphaFoldDB" id="A0A224VD33"/>
<dbReference type="Pfam" id="PF07457">
    <property type="entry name" value="DUF1516"/>
    <property type="match status" value="1"/>
</dbReference>
<feature type="transmembrane region" description="Helical" evidence="5">
    <location>
        <begin position="31"/>
        <end position="53"/>
    </location>
</feature>
<dbReference type="OrthoDB" id="2299782at2"/>
<evidence type="ECO:0000313" key="6">
    <source>
        <dbReference type="EMBL" id="GAW71789.1"/>
    </source>
</evidence>
<evidence type="ECO:0000256" key="3">
    <source>
        <dbReference type="ARBA" id="ARBA00022989"/>
    </source>
</evidence>
<keyword evidence="4 5" id="KW-0472">Membrane</keyword>
<dbReference type="EMBL" id="BDGB01000044">
    <property type="protein sequence ID" value="GAW71789.1"/>
    <property type="molecule type" value="Genomic_DNA"/>
</dbReference>
<comment type="caution">
    <text evidence="6">The sequence shown here is derived from an EMBL/GenBank/DDBJ whole genome shotgun (WGS) entry which is preliminary data.</text>
</comment>
<evidence type="ECO:0000256" key="1">
    <source>
        <dbReference type="ARBA" id="ARBA00022475"/>
    </source>
</evidence>
<keyword evidence="3 5" id="KW-1133">Transmembrane helix</keyword>
<evidence type="ECO:0000256" key="4">
    <source>
        <dbReference type="ARBA" id="ARBA00023136"/>
    </source>
</evidence>
<evidence type="ECO:0000313" key="7">
    <source>
        <dbReference type="EMBL" id="TDG92795.1"/>
    </source>
</evidence>
<evidence type="ECO:0000256" key="2">
    <source>
        <dbReference type="ARBA" id="ARBA00022692"/>
    </source>
</evidence>
<protein>
    <submittedName>
        <fullName evidence="6">Uncharacterized protein</fullName>
    </submittedName>
</protein>
<name>A0A224VD33_9LACO</name>
<evidence type="ECO:0000313" key="8">
    <source>
        <dbReference type="Proteomes" id="UP000214739"/>
    </source>
</evidence>
<feature type="transmembrane region" description="Helical" evidence="5">
    <location>
        <begin position="92"/>
        <end position="111"/>
    </location>
</feature>
<reference evidence="7 9" key="2">
    <citation type="journal article" date="2019" name="Appl. Microbiol. Biotechnol.">
        <title>Uncovering carbohydrate metabolism through a genotype-phenotype association study of 56 lactic acid bacteria genomes.</title>
        <authorList>
            <person name="Buron-Moles G."/>
            <person name="Chailyan A."/>
            <person name="Dolejs I."/>
            <person name="Forster J."/>
            <person name="Miks M.H."/>
        </authorList>
    </citation>
    <scope>NUCLEOTIDE SEQUENCE [LARGE SCALE GENOMIC DNA]</scope>
    <source>
        <strain evidence="7 9">DSM 10551</strain>
    </source>
</reference>
<reference evidence="6 8" key="1">
    <citation type="journal article" date="2017" name="Biosci Microbiota Food Health">
        <title>Genomic characterization reconfirms the taxonomic status of Lactobacillus parakefiri.</title>
        <authorList>
            <person name="Tanizawa Y."/>
            <person name="Kobayashi H."/>
            <person name="Kaminuma E."/>
            <person name="Sakamoto M."/>
            <person name="Ohkuma M."/>
            <person name="Nakamura Y."/>
            <person name="Arita M."/>
            <person name="Tohno M."/>
        </authorList>
    </citation>
    <scope>NUCLEOTIDE SEQUENCE [LARGE SCALE GENOMIC DNA]</scope>
    <source>
        <strain evidence="6 8">JCM 8573</strain>
    </source>
</reference>
<keyword evidence="9" id="KW-1185">Reference proteome</keyword>
<reference evidence="7" key="3">
    <citation type="submission" date="2019-02" db="EMBL/GenBank/DDBJ databases">
        <authorList>
            <person name="Buron G."/>
            <person name="Chaylann A."/>
            <person name="Dolejs I."/>
            <person name="Forster J."/>
            <person name="Miks M.H."/>
        </authorList>
    </citation>
    <scope>NUCLEOTIDE SEQUENCE</scope>
    <source>
        <strain evidence="7">DSM 10551</strain>
    </source>
</reference>
<dbReference type="EMBL" id="PUFL01000039">
    <property type="protein sequence ID" value="TDG92795.1"/>
    <property type="molecule type" value="Genomic_DNA"/>
</dbReference>
<evidence type="ECO:0000256" key="5">
    <source>
        <dbReference type="SAM" id="Phobius"/>
    </source>
</evidence>
<feature type="transmembrane region" description="Helical" evidence="5">
    <location>
        <begin position="59"/>
        <end position="80"/>
    </location>
</feature>
<gene>
    <name evidence="7" type="ORF">C5L28_001660</name>
    <name evidence="6" type="ORF">LPKJCM_00892</name>
</gene>
<dbReference type="Proteomes" id="UP000294668">
    <property type="component" value="Unassembled WGS sequence"/>
</dbReference>
<dbReference type="Proteomes" id="UP000214739">
    <property type="component" value="Unassembled WGS sequence"/>
</dbReference>
<proteinExistence type="predicted"/>